<accession>A0ABX8RJG8</accession>
<evidence type="ECO:0000256" key="4">
    <source>
        <dbReference type="ARBA" id="ARBA00022801"/>
    </source>
</evidence>
<dbReference type="InterPro" id="IPR005273">
    <property type="entry name" value="Ura-DNA_glyco_family4"/>
</dbReference>
<keyword evidence="4" id="KW-0378">Hydrolase</keyword>
<dbReference type="InterPro" id="IPR051536">
    <property type="entry name" value="UDG_Type-4/5"/>
</dbReference>
<name>A0ABX8RJG8_9CLOT</name>
<dbReference type="Proteomes" id="UP000886818">
    <property type="component" value="Chromosome"/>
</dbReference>
<reference evidence="7" key="1">
    <citation type="submission" date="2021-07" db="EMBL/GenBank/DDBJ databases">
        <title>Complete genome sequence of Crassaminicella sp. 143-21, isolated from a deep-sea hydrothermal vent.</title>
        <authorList>
            <person name="Li X."/>
        </authorList>
    </citation>
    <scope>NUCLEOTIDE SEQUENCE</scope>
    <source>
        <strain evidence="7">143-21</strain>
    </source>
</reference>
<evidence type="ECO:0000256" key="3">
    <source>
        <dbReference type="ARBA" id="ARBA00022763"/>
    </source>
</evidence>
<dbReference type="SMART" id="SM00986">
    <property type="entry name" value="UDG"/>
    <property type="match status" value="1"/>
</dbReference>
<feature type="domain" description="Uracil-DNA glycosylase-like" evidence="6">
    <location>
        <begin position="27"/>
        <end position="187"/>
    </location>
</feature>
<dbReference type="CDD" id="cd10030">
    <property type="entry name" value="UDG-F4_TTUDGA_SPO1dp_like"/>
    <property type="match status" value="1"/>
</dbReference>
<keyword evidence="5" id="KW-0234">DNA repair</keyword>
<dbReference type="SMART" id="SM00987">
    <property type="entry name" value="UreE_C"/>
    <property type="match status" value="1"/>
</dbReference>
<evidence type="ECO:0000256" key="5">
    <source>
        <dbReference type="ARBA" id="ARBA00023204"/>
    </source>
</evidence>
<dbReference type="EMBL" id="CP078093">
    <property type="protein sequence ID" value="QXM07041.1"/>
    <property type="molecule type" value="Genomic_DNA"/>
</dbReference>
<dbReference type="InterPro" id="IPR005122">
    <property type="entry name" value="Uracil-DNA_glycosylase-like"/>
</dbReference>
<sequence>MFLLKEKQIEELNKKILDEHKDKEIVLGNGSINSAIVLIGEAPGAKEVEEKLPFVGQAGKHLEEFLNILELDRGELYITNTVKFRPTRKSSKTGREINRAPSKKEIEDFKEYLFDEIDIIKPKVIVTLGNVPLKTMMSNENNKIGELHGKNIKVNIKNKEYDLFPLYHPAAVIYRRELKEVYIDDLKKLKKFKESTLKD</sequence>
<gene>
    <name evidence="7" type="ORF">KVH43_04810</name>
</gene>
<evidence type="ECO:0000313" key="8">
    <source>
        <dbReference type="Proteomes" id="UP000886818"/>
    </source>
</evidence>
<evidence type="ECO:0000259" key="6">
    <source>
        <dbReference type="SMART" id="SM00986"/>
    </source>
</evidence>
<evidence type="ECO:0000256" key="1">
    <source>
        <dbReference type="ARBA" id="ARBA00001400"/>
    </source>
</evidence>
<evidence type="ECO:0000256" key="2">
    <source>
        <dbReference type="ARBA" id="ARBA00012030"/>
    </source>
</evidence>
<organism evidence="7 8">
    <name type="scientific">Crassaminicella indica</name>
    <dbReference type="NCBI Taxonomy" id="2855394"/>
    <lineage>
        <taxon>Bacteria</taxon>
        <taxon>Bacillati</taxon>
        <taxon>Bacillota</taxon>
        <taxon>Clostridia</taxon>
        <taxon>Eubacteriales</taxon>
        <taxon>Clostridiaceae</taxon>
        <taxon>Crassaminicella</taxon>
    </lineage>
</organism>
<dbReference type="PANTHER" id="PTHR33693">
    <property type="entry name" value="TYPE-5 URACIL-DNA GLYCOSYLASE"/>
    <property type="match status" value="1"/>
</dbReference>
<keyword evidence="8" id="KW-1185">Reference proteome</keyword>
<dbReference type="RefSeq" id="WP_218283732.1">
    <property type="nucleotide sequence ID" value="NZ_CP078093.1"/>
</dbReference>
<protein>
    <recommendedName>
        <fullName evidence="2">uracil-DNA glycosylase</fullName>
        <ecNumber evidence="2">3.2.2.27</ecNumber>
    </recommendedName>
</protein>
<comment type="catalytic activity">
    <reaction evidence="1">
        <text>Hydrolyzes single-stranded DNA or mismatched double-stranded DNA and polynucleotides, releasing free uracil.</text>
        <dbReference type="EC" id="3.2.2.27"/>
    </reaction>
</comment>
<proteinExistence type="predicted"/>
<dbReference type="NCBIfam" id="TIGR00758">
    <property type="entry name" value="UDG_fam4"/>
    <property type="match status" value="1"/>
</dbReference>
<dbReference type="PANTHER" id="PTHR33693:SF1">
    <property type="entry name" value="TYPE-4 URACIL-DNA GLYCOSYLASE"/>
    <property type="match status" value="1"/>
</dbReference>
<dbReference type="Pfam" id="PF03167">
    <property type="entry name" value="UDG"/>
    <property type="match status" value="1"/>
</dbReference>
<evidence type="ECO:0000313" key="7">
    <source>
        <dbReference type="EMBL" id="QXM07041.1"/>
    </source>
</evidence>
<keyword evidence="3" id="KW-0227">DNA damage</keyword>
<dbReference type="EC" id="3.2.2.27" evidence="2"/>